<feature type="domain" description="MATH" evidence="4">
    <location>
        <begin position="25"/>
        <end position="154"/>
    </location>
</feature>
<dbReference type="Gene3D" id="2.60.210.10">
    <property type="entry name" value="Apoptosis, Tumor Necrosis Factor Receptor Associated Protein 2, Chain A"/>
    <property type="match status" value="1"/>
</dbReference>
<comment type="similarity">
    <text evidence="2">Belongs to the Tdpoz family.</text>
</comment>
<dbReference type="Pfam" id="PF24570">
    <property type="entry name" value="BACK_BPM_SPOP"/>
    <property type="match status" value="1"/>
</dbReference>
<dbReference type="InterPro" id="IPR045005">
    <property type="entry name" value="BPM1-6"/>
</dbReference>
<name>A0A9Q0CTG0_9POAL</name>
<dbReference type="SUPFAM" id="SSF54695">
    <property type="entry name" value="POZ domain"/>
    <property type="match status" value="1"/>
</dbReference>
<dbReference type="Pfam" id="PF00651">
    <property type="entry name" value="BTB"/>
    <property type="match status" value="1"/>
</dbReference>
<feature type="domain" description="BTB" evidence="3">
    <location>
        <begin position="189"/>
        <end position="256"/>
    </location>
</feature>
<evidence type="ECO:0000313" key="6">
    <source>
        <dbReference type="Proteomes" id="UP001151287"/>
    </source>
</evidence>
<dbReference type="GO" id="GO:0016567">
    <property type="term" value="P:protein ubiquitination"/>
    <property type="evidence" value="ECO:0007669"/>
    <property type="project" value="InterPro"/>
</dbReference>
<dbReference type="InterPro" id="IPR008974">
    <property type="entry name" value="TRAF-like"/>
</dbReference>
<dbReference type="EMBL" id="JAMQYH010000002">
    <property type="protein sequence ID" value="KAJ1699893.1"/>
    <property type="molecule type" value="Genomic_DNA"/>
</dbReference>
<evidence type="ECO:0000313" key="5">
    <source>
        <dbReference type="EMBL" id="KAJ1699893.1"/>
    </source>
</evidence>
<gene>
    <name evidence="5" type="ORF">LUZ63_008405</name>
</gene>
<dbReference type="SMART" id="SM00225">
    <property type="entry name" value="BTB"/>
    <property type="match status" value="1"/>
</dbReference>
<dbReference type="PROSITE" id="PS50097">
    <property type="entry name" value="BTB"/>
    <property type="match status" value="1"/>
</dbReference>
<dbReference type="AlphaFoldDB" id="A0A9Q0CTG0"/>
<dbReference type="PANTHER" id="PTHR26379">
    <property type="entry name" value="BTB/POZ AND MATH DOMAIN-CONTAINING PROTEIN 1"/>
    <property type="match status" value="1"/>
</dbReference>
<comment type="caution">
    <text evidence="5">The sequence shown here is derived from an EMBL/GenBank/DDBJ whole genome shotgun (WGS) entry which is preliminary data.</text>
</comment>
<accession>A0A9Q0CTG0</accession>
<dbReference type="CDD" id="cd18280">
    <property type="entry name" value="BTB_POZ_BPM_plant"/>
    <property type="match status" value="1"/>
</dbReference>
<keyword evidence="6" id="KW-1185">Reference proteome</keyword>
<dbReference type="FunFam" id="3.30.710.10:FF:000159">
    <property type="entry name" value="Speckle-type POZ protein B"/>
    <property type="match status" value="1"/>
</dbReference>
<dbReference type="InterPro" id="IPR000210">
    <property type="entry name" value="BTB/POZ_dom"/>
</dbReference>
<dbReference type="Pfam" id="PF22486">
    <property type="entry name" value="MATH_2"/>
    <property type="match status" value="1"/>
</dbReference>
<dbReference type="Proteomes" id="UP001151287">
    <property type="component" value="Unassembled WGS sequence"/>
</dbReference>
<dbReference type="OrthoDB" id="673902at2759"/>
<dbReference type="InterPro" id="IPR056423">
    <property type="entry name" value="BACK_BPM_SPOP"/>
</dbReference>
<dbReference type="InterPro" id="IPR011333">
    <property type="entry name" value="SKP1/BTB/POZ_sf"/>
</dbReference>
<dbReference type="PROSITE" id="PS50144">
    <property type="entry name" value="MATH"/>
    <property type="match status" value="1"/>
</dbReference>
<evidence type="ECO:0000259" key="4">
    <source>
        <dbReference type="PROSITE" id="PS50144"/>
    </source>
</evidence>
<evidence type="ECO:0000256" key="1">
    <source>
        <dbReference type="ARBA" id="ARBA00004906"/>
    </source>
</evidence>
<protein>
    <submittedName>
        <fullName evidence="5">Uncharacterized protein</fullName>
    </submittedName>
</protein>
<comment type="pathway">
    <text evidence="1">Protein modification; protein ubiquitination.</text>
</comment>
<dbReference type="CDD" id="cd00121">
    <property type="entry name" value="MATH"/>
    <property type="match status" value="1"/>
</dbReference>
<dbReference type="Gene3D" id="3.30.710.10">
    <property type="entry name" value="Potassium Channel Kv1.1, Chain A"/>
    <property type="match status" value="1"/>
</dbReference>
<dbReference type="InterPro" id="IPR002083">
    <property type="entry name" value="MATH/TRAF_dom"/>
</dbReference>
<sequence>MIFQSCHTMSDPSKMVSVCKTETFSTVHHVNIVGYSLMNDFGDTSIEAGKFNLAGHTWALCYRPNAVIYDNYRTKTEFITFSLVLVTQPKVPMAVSFEISLLNQDGKSSPDATKSLKRIFKEKGSDGFSNFMETSKLLASEYLKNDSLLVQCSLQVKKPSFTEKTMKIVVPPPEMNQHFGWLFESKEGADVTFHLNEQTCVAHKTILAARSPVFRAQFFGSMMESKTDSVEIEVIKPEVFKAMLYFIYTEKLPPGEDVSFEMAQHLLVAADRYGLERLKMICAEMLCTGIDAKTAAATLAFAVQYSCRPLKDFCVDFVASREMLDAVMVSDEFEHLVSSCPSVLKEILEKVKKVF</sequence>
<dbReference type="PANTHER" id="PTHR26379:SF180">
    <property type="entry name" value="TRAF TRANSCRIPTION FACTOR"/>
    <property type="match status" value="1"/>
</dbReference>
<dbReference type="Gene3D" id="1.25.40.420">
    <property type="match status" value="1"/>
</dbReference>
<dbReference type="SUPFAM" id="SSF49599">
    <property type="entry name" value="TRAF domain-like"/>
    <property type="match status" value="1"/>
</dbReference>
<organism evidence="5 6">
    <name type="scientific">Rhynchospora breviuscula</name>
    <dbReference type="NCBI Taxonomy" id="2022672"/>
    <lineage>
        <taxon>Eukaryota</taxon>
        <taxon>Viridiplantae</taxon>
        <taxon>Streptophyta</taxon>
        <taxon>Embryophyta</taxon>
        <taxon>Tracheophyta</taxon>
        <taxon>Spermatophyta</taxon>
        <taxon>Magnoliopsida</taxon>
        <taxon>Liliopsida</taxon>
        <taxon>Poales</taxon>
        <taxon>Cyperaceae</taxon>
        <taxon>Cyperoideae</taxon>
        <taxon>Rhynchosporeae</taxon>
        <taxon>Rhynchospora</taxon>
    </lineage>
</organism>
<evidence type="ECO:0000259" key="3">
    <source>
        <dbReference type="PROSITE" id="PS50097"/>
    </source>
</evidence>
<reference evidence="5" key="1">
    <citation type="journal article" date="2022" name="Cell">
        <title>Repeat-based holocentromeres influence genome architecture and karyotype evolution.</title>
        <authorList>
            <person name="Hofstatter P.G."/>
            <person name="Thangavel G."/>
            <person name="Lux T."/>
            <person name="Neumann P."/>
            <person name="Vondrak T."/>
            <person name="Novak P."/>
            <person name="Zhang M."/>
            <person name="Costa L."/>
            <person name="Castellani M."/>
            <person name="Scott A."/>
            <person name="Toegelov H."/>
            <person name="Fuchs J."/>
            <person name="Mata-Sucre Y."/>
            <person name="Dias Y."/>
            <person name="Vanzela A.L.L."/>
            <person name="Huettel B."/>
            <person name="Almeida C.C.S."/>
            <person name="Simkova H."/>
            <person name="Souza G."/>
            <person name="Pedrosa-Harand A."/>
            <person name="Macas J."/>
            <person name="Mayer K.F.X."/>
            <person name="Houben A."/>
            <person name="Marques A."/>
        </authorList>
    </citation>
    <scope>NUCLEOTIDE SEQUENCE</scope>
    <source>
        <strain evidence="5">RhyBre1mFocal</strain>
    </source>
</reference>
<evidence type="ECO:0000256" key="2">
    <source>
        <dbReference type="ARBA" id="ARBA00010846"/>
    </source>
</evidence>
<proteinExistence type="inferred from homology"/>